<evidence type="ECO:0000256" key="3">
    <source>
        <dbReference type="ARBA" id="ARBA00022989"/>
    </source>
</evidence>
<feature type="transmembrane region" description="Helical" evidence="6">
    <location>
        <begin position="45"/>
        <end position="69"/>
    </location>
</feature>
<organism evidence="7 8">
    <name type="scientific">Lepidopterella palustris CBS 459.81</name>
    <dbReference type="NCBI Taxonomy" id="1314670"/>
    <lineage>
        <taxon>Eukaryota</taxon>
        <taxon>Fungi</taxon>
        <taxon>Dikarya</taxon>
        <taxon>Ascomycota</taxon>
        <taxon>Pezizomycotina</taxon>
        <taxon>Dothideomycetes</taxon>
        <taxon>Pleosporomycetidae</taxon>
        <taxon>Mytilinidiales</taxon>
        <taxon>Argynnaceae</taxon>
        <taxon>Lepidopterella</taxon>
    </lineage>
</organism>
<keyword evidence="4 6" id="KW-0472">Membrane</keyword>
<sequence>MVSNTITSSVIASTTAHTTTSATSPSCTTATPGKYGHVPIGACNAYYAFNPSFAVAFAFMVLFGTVTVVQIVQAIRFKKSFCWVIIMGCLWELTSFVARTFGAHNQQSIVLALISQLFLLLAPLWINAYVYMTAGRLIWTFLPAKRIWKVKAMSIGKYFVWLDIVSFLIQGMGGLMLSPGASAHSQSIGKNVYMTGVGVQELFICLFTALIIRFHYEMLQLEKSTSILRNPKWKWLAYTLYMTLALITTRIIYRLAEFSGGIGTSNPLPYHEVYALALDAIPMLVAIIILSVMHPGMVLVGPESEFPSRKEKEAMKKAKKEAKTASEERKMKSNVLGQDTGCYPVYNPSTVHLVDDVELQAHHGNRSSRSGGLSRDHSTGPAWPM</sequence>
<gene>
    <name evidence="7" type="ORF">K432DRAFT_328362</name>
</gene>
<evidence type="ECO:0000256" key="5">
    <source>
        <dbReference type="SAM" id="MobiDB-lite"/>
    </source>
</evidence>
<proteinExistence type="predicted"/>
<evidence type="ECO:0000313" key="8">
    <source>
        <dbReference type="Proteomes" id="UP000250266"/>
    </source>
</evidence>
<dbReference type="InterPro" id="IPR007568">
    <property type="entry name" value="RTA1"/>
</dbReference>
<dbReference type="EMBL" id="KV744962">
    <property type="protein sequence ID" value="OCK80373.1"/>
    <property type="molecule type" value="Genomic_DNA"/>
</dbReference>
<dbReference type="AlphaFoldDB" id="A0A8E2JFA4"/>
<feature type="compositionally biased region" description="Basic and acidic residues" evidence="5">
    <location>
        <begin position="309"/>
        <end position="331"/>
    </location>
</feature>
<feature type="region of interest" description="Disordered" evidence="5">
    <location>
        <begin position="359"/>
        <end position="385"/>
    </location>
</feature>
<dbReference type="PANTHER" id="PTHR31465:SF15">
    <property type="entry name" value="LIPID TRANSPORTER ATNI-RELATED"/>
    <property type="match status" value="1"/>
</dbReference>
<keyword evidence="3 6" id="KW-1133">Transmembrane helix</keyword>
<dbReference type="GO" id="GO:0016020">
    <property type="term" value="C:membrane"/>
    <property type="evidence" value="ECO:0007669"/>
    <property type="project" value="UniProtKB-SubCell"/>
</dbReference>
<evidence type="ECO:0000256" key="4">
    <source>
        <dbReference type="ARBA" id="ARBA00023136"/>
    </source>
</evidence>
<dbReference type="PANTHER" id="PTHR31465">
    <property type="entry name" value="PROTEIN RTA1-RELATED"/>
    <property type="match status" value="1"/>
</dbReference>
<evidence type="ECO:0000256" key="2">
    <source>
        <dbReference type="ARBA" id="ARBA00022692"/>
    </source>
</evidence>
<dbReference type="Pfam" id="PF04479">
    <property type="entry name" value="RTA1"/>
    <property type="match status" value="1"/>
</dbReference>
<evidence type="ECO:0000256" key="1">
    <source>
        <dbReference type="ARBA" id="ARBA00004141"/>
    </source>
</evidence>
<comment type="subcellular location">
    <subcellularLocation>
        <location evidence="1">Membrane</location>
        <topology evidence="1">Multi-pass membrane protein</topology>
    </subcellularLocation>
</comment>
<evidence type="ECO:0000313" key="7">
    <source>
        <dbReference type="EMBL" id="OCK80373.1"/>
    </source>
</evidence>
<feature type="region of interest" description="Disordered" evidence="5">
    <location>
        <begin position="309"/>
        <end position="333"/>
    </location>
</feature>
<feature type="transmembrane region" description="Helical" evidence="6">
    <location>
        <begin position="273"/>
        <end position="300"/>
    </location>
</feature>
<accession>A0A8E2JFA4</accession>
<keyword evidence="8" id="KW-1185">Reference proteome</keyword>
<feature type="transmembrane region" description="Helical" evidence="6">
    <location>
        <begin position="81"/>
        <end position="102"/>
    </location>
</feature>
<dbReference type="Proteomes" id="UP000250266">
    <property type="component" value="Unassembled WGS sequence"/>
</dbReference>
<feature type="transmembrane region" description="Helical" evidence="6">
    <location>
        <begin position="155"/>
        <end position="172"/>
    </location>
</feature>
<dbReference type="OrthoDB" id="5384040at2759"/>
<feature type="transmembrane region" description="Helical" evidence="6">
    <location>
        <begin position="108"/>
        <end position="134"/>
    </location>
</feature>
<feature type="transmembrane region" description="Helical" evidence="6">
    <location>
        <begin position="235"/>
        <end position="253"/>
    </location>
</feature>
<keyword evidence="2 6" id="KW-0812">Transmembrane</keyword>
<protein>
    <submittedName>
        <fullName evidence="7">RTA1-domain-containing protein</fullName>
    </submittedName>
</protein>
<reference evidence="7 8" key="1">
    <citation type="journal article" date="2016" name="Nat. Commun.">
        <title>Ectomycorrhizal ecology is imprinted in the genome of the dominant symbiotic fungus Cenococcum geophilum.</title>
        <authorList>
            <consortium name="DOE Joint Genome Institute"/>
            <person name="Peter M."/>
            <person name="Kohler A."/>
            <person name="Ohm R.A."/>
            <person name="Kuo A."/>
            <person name="Krutzmann J."/>
            <person name="Morin E."/>
            <person name="Arend M."/>
            <person name="Barry K.W."/>
            <person name="Binder M."/>
            <person name="Choi C."/>
            <person name="Clum A."/>
            <person name="Copeland A."/>
            <person name="Grisel N."/>
            <person name="Haridas S."/>
            <person name="Kipfer T."/>
            <person name="LaButti K."/>
            <person name="Lindquist E."/>
            <person name="Lipzen A."/>
            <person name="Maire R."/>
            <person name="Meier B."/>
            <person name="Mihaltcheva S."/>
            <person name="Molinier V."/>
            <person name="Murat C."/>
            <person name="Poggeler S."/>
            <person name="Quandt C.A."/>
            <person name="Sperisen C."/>
            <person name="Tritt A."/>
            <person name="Tisserant E."/>
            <person name="Crous P.W."/>
            <person name="Henrissat B."/>
            <person name="Nehls U."/>
            <person name="Egli S."/>
            <person name="Spatafora J.W."/>
            <person name="Grigoriev I.V."/>
            <person name="Martin F.M."/>
        </authorList>
    </citation>
    <scope>NUCLEOTIDE SEQUENCE [LARGE SCALE GENOMIC DNA]</scope>
    <source>
        <strain evidence="7 8">CBS 459.81</strain>
    </source>
</reference>
<feature type="transmembrane region" description="Helical" evidence="6">
    <location>
        <begin position="192"/>
        <end position="214"/>
    </location>
</feature>
<name>A0A8E2JFA4_9PEZI</name>
<evidence type="ECO:0000256" key="6">
    <source>
        <dbReference type="SAM" id="Phobius"/>
    </source>
</evidence>